<dbReference type="InterPro" id="IPR010273">
    <property type="entry name" value="DUF881"/>
</dbReference>
<sequence length="285" mass="28452">MRLLTDVMDHPLDPGYEAAARRRAAGGATGGARRSSALAAGVLAALLGALLVTAAQVAAAGRPDADRGRQELLQRVEERTAAADALAGATARLRAENERLQSRVAGAGAAADAERADALAPAVGALPVTGPGLEVVLADAAADAAGEATEGRVVDRDLQLLVNGLWAAGAEAVAVDGQRLTALSAIRSAGAAVLVNYRPLVPPYEVEAVGDPAALQTGLAASPAGSYLRALEDNYGIGVSITRRDELLLPAADTVGLRLAQPPGAPPAAGALPSPPVDASGEGRS</sequence>
<accession>A0A2S6ID84</accession>
<dbReference type="EMBL" id="PTJD01000016">
    <property type="protein sequence ID" value="PPK92182.1"/>
    <property type="molecule type" value="Genomic_DNA"/>
</dbReference>
<keyword evidence="3" id="KW-0472">Membrane</keyword>
<keyword evidence="3" id="KW-0812">Transmembrane</keyword>
<comment type="similarity">
    <text evidence="1">Belongs to the UPF0749 family.</text>
</comment>
<comment type="caution">
    <text evidence="4">The sequence shown here is derived from an EMBL/GenBank/DDBJ whole genome shotgun (WGS) entry which is preliminary data.</text>
</comment>
<dbReference type="PANTHER" id="PTHR37313">
    <property type="entry name" value="UPF0749 PROTEIN RV1825"/>
    <property type="match status" value="1"/>
</dbReference>
<dbReference type="GO" id="GO:0005886">
    <property type="term" value="C:plasma membrane"/>
    <property type="evidence" value="ECO:0007669"/>
    <property type="project" value="TreeGrafter"/>
</dbReference>
<name>A0A2S6ID84_9ACTN</name>
<gene>
    <name evidence="4" type="ORF">CLV92_11644</name>
</gene>
<organism evidence="4 5">
    <name type="scientific">Kineococcus xinjiangensis</name>
    <dbReference type="NCBI Taxonomy" id="512762"/>
    <lineage>
        <taxon>Bacteria</taxon>
        <taxon>Bacillati</taxon>
        <taxon>Actinomycetota</taxon>
        <taxon>Actinomycetes</taxon>
        <taxon>Kineosporiales</taxon>
        <taxon>Kineosporiaceae</taxon>
        <taxon>Kineococcus</taxon>
    </lineage>
</organism>
<dbReference type="Proteomes" id="UP000239485">
    <property type="component" value="Unassembled WGS sequence"/>
</dbReference>
<dbReference type="Pfam" id="PF05949">
    <property type="entry name" value="DUF881"/>
    <property type="match status" value="1"/>
</dbReference>
<dbReference type="PANTHER" id="PTHR37313:SF1">
    <property type="entry name" value="UPF0749 PROTEIN RV1823"/>
    <property type="match status" value="1"/>
</dbReference>
<evidence type="ECO:0000256" key="1">
    <source>
        <dbReference type="ARBA" id="ARBA00009108"/>
    </source>
</evidence>
<feature type="compositionally biased region" description="Low complexity" evidence="2">
    <location>
        <begin position="259"/>
        <end position="272"/>
    </location>
</feature>
<evidence type="ECO:0000313" key="5">
    <source>
        <dbReference type="Proteomes" id="UP000239485"/>
    </source>
</evidence>
<reference evidence="4 5" key="1">
    <citation type="submission" date="2018-02" db="EMBL/GenBank/DDBJ databases">
        <title>Genomic Encyclopedia of Archaeal and Bacterial Type Strains, Phase II (KMG-II): from individual species to whole genera.</title>
        <authorList>
            <person name="Goeker M."/>
        </authorList>
    </citation>
    <scope>NUCLEOTIDE SEQUENCE [LARGE SCALE GENOMIC DNA]</scope>
    <source>
        <strain evidence="4 5">DSM 22857</strain>
    </source>
</reference>
<proteinExistence type="inferred from homology"/>
<evidence type="ECO:0000313" key="4">
    <source>
        <dbReference type="EMBL" id="PPK92182.1"/>
    </source>
</evidence>
<evidence type="ECO:0000256" key="2">
    <source>
        <dbReference type="SAM" id="MobiDB-lite"/>
    </source>
</evidence>
<dbReference type="Gene3D" id="3.30.70.1880">
    <property type="entry name" value="Protein of unknown function DUF881"/>
    <property type="match status" value="1"/>
</dbReference>
<feature type="transmembrane region" description="Helical" evidence="3">
    <location>
        <begin position="37"/>
        <end position="59"/>
    </location>
</feature>
<keyword evidence="3" id="KW-1133">Transmembrane helix</keyword>
<feature type="region of interest" description="Disordered" evidence="2">
    <location>
        <begin position="259"/>
        <end position="285"/>
    </location>
</feature>
<dbReference type="AlphaFoldDB" id="A0A2S6ID84"/>
<dbReference type="OrthoDB" id="3218134at2"/>
<keyword evidence="5" id="KW-1185">Reference proteome</keyword>
<evidence type="ECO:0000256" key="3">
    <source>
        <dbReference type="SAM" id="Phobius"/>
    </source>
</evidence>
<protein>
    <submittedName>
        <fullName evidence="4">Uncharacterized protein YlxW (UPF0749 family)</fullName>
    </submittedName>
</protein>